<evidence type="ECO:0000256" key="5">
    <source>
        <dbReference type="ARBA" id="ARBA00023239"/>
    </source>
</evidence>
<evidence type="ECO:0000256" key="6">
    <source>
        <dbReference type="ARBA" id="ARBA00034312"/>
    </source>
</evidence>
<evidence type="ECO:0000313" key="7">
    <source>
        <dbReference type="EMBL" id="KXF78255.1"/>
    </source>
</evidence>
<dbReference type="AlphaFoldDB" id="A0A135HYI6"/>
<dbReference type="RefSeq" id="WP_068879525.1">
    <property type="nucleotide sequence ID" value="NZ_LNTU01000001.1"/>
</dbReference>
<reference evidence="7 8" key="1">
    <citation type="submission" date="2015-11" db="EMBL/GenBank/DDBJ databases">
        <title>Draft genome sequence of Paramesorhizobium deserti A-3-E, a strain highly resistant to diverse beta-lactam antibiotics.</title>
        <authorList>
            <person name="Lv R."/>
            <person name="Yang X."/>
            <person name="Fang N."/>
            <person name="Guo J."/>
            <person name="Luo X."/>
            <person name="Peng F."/>
            <person name="Yang R."/>
            <person name="Cui Y."/>
            <person name="Fang C."/>
            <person name="Song Y."/>
        </authorList>
    </citation>
    <scope>NUCLEOTIDE SEQUENCE [LARGE SCALE GENOMIC DNA]</scope>
    <source>
        <strain evidence="7 8">A-3-E</strain>
    </source>
</reference>
<evidence type="ECO:0000256" key="2">
    <source>
        <dbReference type="ARBA" id="ARBA00022617"/>
    </source>
</evidence>
<comment type="similarity">
    <text evidence="6">Belongs to the heme-containing dehydratase family.</text>
</comment>
<dbReference type="GO" id="GO:0046872">
    <property type="term" value="F:metal ion binding"/>
    <property type="evidence" value="ECO:0007669"/>
    <property type="project" value="UniProtKB-KW"/>
</dbReference>
<dbReference type="GO" id="GO:0016829">
    <property type="term" value="F:lyase activity"/>
    <property type="evidence" value="ECO:0007669"/>
    <property type="project" value="UniProtKB-KW"/>
</dbReference>
<keyword evidence="3" id="KW-0479">Metal-binding</keyword>
<keyword evidence="8" id="KW-1185">Reference proteome</keyword>
<dbReference type="OrthoDB" id="3807625at2"/>
<evidence type="ECO:0000313" key="8">
    <source>
        <dbReference type="Proteomes" id="UP000070107"/>
    </source>
</evidence>
<name>A0A135HYI6_9HYPH</name>
<gene>
    <name evidence="7" type="ORF">ATN84_00120</name>
</gene>
<comment type="cofactor">
    <cofactor evidence="1">
        <name>heme b</name>
        <dbReference type="ChEBI" id="CHEBI:60344"/>
    </cofactor>
</comment>
<dbReference type="Proteomes" id="UP000070107">
    <property type="component" value="Unassembled WGS sequence"/>
</dbReference>
<sequence length="353" mass="40452">MESAIPPHLRCPRTLSRRIADDYQPPFPMWVARASEDLRQVVMAYLGVQFQGEEKRDRALAGLRRIVADFALEDGPDHHDLTEHRDAQGYGNLIALAYWRDPSAHRRWLSSPAVSDWWTSQDRLEDGIGYFREIVAPCVDQFETLYAFTNDFPGVGSIMNGASDAIQEHGYWGSMRDRFPLSQTDRMQPKGRLRIVAGDPHEGGRVLVEGHDALALIRSGQDWADTDGEERHLYLEEIEPTLRSGMDFLRDHGHDIGCYSNRYVRYIDLDGNPIEKSYNIGHWRSLDLLERWAESHPTHLRIFVTFFRVAAKLSKLRLYHEVSVFDAGHQTYEYVNCHPQTGMMRDAVTAPAG</sequence>
<keyword evidence="4" id="KW-0408">Iron</keyword>
<keyword evidence="5" id="KW-0456">Lyase</keyword>
<accession>A0A135HYI6</accession>
<evidence type="ECO:0000256" key="1">
    <source>
        <dbReference type="ARBA" id="ARBA00001970"/>
    </source>
</evidence>
<evidence type="ECO:0000256" key="4">
    <source>
        <dbReference type="ARBA" id="ARBA00023004"/>
    </source>
</evidence>
<dbReference type="EMBL" id="LNTU01000001">
    <property type="protein sequence ID" value="KXF78255.1"/>
    <property type="molecule type" value="Genomic_DNA"/>
</dbReference>
<dbReference type="Pfam" id="PF13816">
    <property type="entry name" value="Dehydratase_hem"/>
    <property type="match status" value="1"/>
</dbReference>
<protein>
    <submittedName>
        <fullName evidence="7">Phenylacetaldoxime dehydratase</fullName>
    </submittedName>
</protein>
<evidence type="ECO:0000256" key="3">
    <source>
        <dbReference type="ARBA" id="ARBA00022723"/>
    </source>
</evidence>
<proteinExistence type="inferred from homology"/>
<comment type="caution">
    <text evidence="7">The sequence shown here is derived from an EMBL/GenBank/DDBJ whole genome shotgun (WGS) entry which is preliminary data.</text>
</comment>
<keyword evidence="2" id="KW-0349">Heme</keyword>
<dbReference type="STRING" id="1494590.ATN84_00120"/>
<organism evidence="7 8">
    <name type="scientific">Paramesorhizobium deserti</name>
    <dbReference type="NCBI Taxonomy" id="1494590"/>
    <lineage>
        <taxon>Bacteria</taxon>
        <taxon>Pseudomonadati</taxon>
        <taxon>Pseudomonadota</taxon>
        <taxon>Alphaproteobacteria</taxon>
        <taxon>Hyphomicrobiales</taxon>
        <taxon>Phyllobacteriaceae</taxon>
        <taxon>Paramesorhizobium</taxon>
    </lineage>
</organism>
<dbReference type="InterPro" id="IPR025702">
    <property type="entry name" value="OXD"/>
</dbReference>